<protein>
    <recommendedName>
        <fullName evidence="5">Large proline-rich protein BAG6</fullName>
    </recommendedName>
    <alternativeName>
        <fullName evidence="20">BCL2-associated athanogene 6</fullName>
    </alternativeName>
    <alternativeName>
        <fullName evidence="19">HLA-B-associated transcript 3</fullName>
    </alternativeName>
</protein>
<dbReference type="CDD" id="cd01809">
    <property type="entry name" value="Ubl_BAG6"/>
    <property type="match status" value="1"/>
</dbReference>
<dbReference type="InterPro" id="IPR000626">
    <property type="entry name" value="Ubiquitin-like_dom"/>
</dbReference>
<feature type="compositionally biased region" description="Low complexity" evidence="23">
    <location>
        <begin position="795"/>
        <end position="852"/>
    </location>
</feature>
<name>A0A0L8IHN2_OCTBM</name>
<dbReference type="GO" id="GO:0030154">
    <property type="term" value="P:cell differentiation"/>
    <property type="evidence" value="ECO:0007669"/>
    <property type="project" value="UniProtKB-KW"/>
</dbReference>
<feature type="compositionally biased region" description="Polar residues" evidence="23">
    <location>
        <begin position="1137"/>
        <end position="1152"/>
    </location>
</feature>
<feature type="compositionally biased region" description="Polar residues" evidence="23">
    <location>
        <begin position="78"/>
        <end position="89"/>
    </location>
</feature>
<dbReference type="Pfam" id="PF00240">
    <property type="entry name" value="ubiquitin"/>
    <property type="match status" value="1"/>
</dbReference>
<evidence type="ECO:0000256" key="13">
    <source>
        <dbReference type="ARBA" id="ARBA00022853"/>
    </source>
</evidence>
<dbReference type="GO" id="GO:0007283">
    <property type="term" value="P:spermatogenesis"/>
    <property type="evidence" value="ECO:0007669"/>
    <property type="project" value="UniProtKB-KW"/>
</dbReference>
<evidence type="ECO:0000256" key="6">
    <source>
        <dbReference type="ARBA" id="ARBA00022448"/>
    </source>
</evidence>
<dbReference type="PROSITE" id="PS50053">
    <property type="entry name" value="UBIQUITIN_2"/>
    <property type="match status" value="1"/>
</dbReference>
<keyword evidence="14" id="KW-0391">Immunity</keyword>
<dbReference type="GO" id="GO:0005634">
    <property type="term" value="C:nucleus"/>
    <property type="evidence" value="ECO:0007669"/>
    <property type="project" value="UniProtKB-SubCell"/>
</dbReference>
<feature type="region of interest" description="Disordered" evidence="23">
    <location>
        <begin position="494"/>
        <end position="604"/>
    </location>
</feature>
<dbReference type="EMBL" id="KQ415687">
    <property type="protein sequence ID" value="KOG00963.1"/>
    <property type="molecule type" value="Genomic_DNA"/>
</dbReference>
<keyword evidence="11" id="KW-0677">Repeat</keyword>
<reference evidence="25" key="1">
    <citation type="submission" date="2015-07" db="EMBL/GenBank/DDBJ databases">
        <title>MeaNS - Measles Nucleotide Surveillance Program.</title>
        <authorList>
            <person name="Tran T."/>
            <person name="Druce J."/>
        </authorList>
    </citation>
    <scope>NUCLEOTIDE SEQUENCE</scope>
    <source>
        <strain evidence="25">UCB-OBI-ISO-001</strain>
        <tissue evidence="25">Gonad</tissue>
    </source>
</reference>
<dbReference type="SUPFAM" id="SSF54236">
    <property type="entry name" value="Ubiquitin-like"/>
    <property type="match status" value="1"/>
</dbReference>
<dbReference type="GO" id="GO:0002376">
    <property type="term" value="P:immune system process"/>
    <property type="evidence" value="ECO:0007669"/>
    <property type="project" value="UniProtKB-KW"/>
</dbReference>
<evidence type="ECO:0000256" key="17">
    <source>
        <dbReference type="ARBA" id="ARBA00023186"/>
    </source>
</evidence>
<keyword evidence="15" id="KW-0744">Spermatogenesis</keyword>
<comment type="subcellular location">
    <subcellularLocation>
        <location evidence="3">Cytoplasm</location>
        <location evidence="3">Cytosol</location>
    </subcellularLocation>
    <subcellularLocation>
        <location evidence="2">Nucleus</location>
    </subcellularLocation>
    <subcellularLocation>
        <location evidence="4">Secreted</location>
        <location evidence="4">Extracellular exosome</location>
    </subcellularLocation>
</comment>
<evidence type="ECO:0000256" key="2">
    <source>
        <dbReference type="ARBA" id="ARBA00004123"/>
    </source>
</evidence>
<dbReference type="Gene3D" id="3.10.20.90">
    <property type="entry name" value="Phosphatidylinositol 3-kinase Catalytic Subunit, Chain A, domain 1"/>
    <property type="match status" value="1"/>
</dbReference>
<feature type="compositionally biased region" description="Basic and acidic residues" evidence="23">
    <location>
        <begin position="1153"/>
        <end position="1162"/>
    </location>
</feature>
<dbReference type="PANTHER" id="PTHR15204">
    <property type="entry name" value="LARGE PROLINE-RICH PROTEIN BAG6"/>
    <property type="match status" value="1"/>
</dbReference>
<feature type="compositionally biased region" description="Polar residues" evidence="23">
    <location>
        <begin position="505"/>
        <end position="517"/>
    </location>
</feature>
<feature type="compositionally biased region" description="Low complexity" evidence="23">
    <location>
        <begin position="1123"/>
        <end position="1133"/>
    </location>
</feature>
<evidence type="ECO:0000256" key="22">
    <source>
        <dbReference type="ARBA" id="ARBA00046936"/>
    </source>
</evidence>
<evidence type="ECO:0000256" key="11">
    <source>
        <dbReference type="ARBA" id="ARBA00022737"/>
    </source>
</evidence>
<keyword evidence="8" id="KW-0964">Secreted</keyword>
<accession>A0A0L8IHN2</accession>
<evidence type="ECO:0000256" key="10">
    <source>
        <dbReference type="ARBA" id="ARBA00022703"/>
    </source>
</evidence>
<keyword evidence="6" id="KW-0813">Transport</keyword>
<evidence type="ECO:0000256" key="21">
    <source>
        <dbReference type="ARBA" id="ARBA00046003"/>
    </source>
</evidence>
<dbReference type="Pfam" id="PF12057">
    <property type="entry name" value="BAG6"/>
    <property type="match status" value="1"/>
</dbReference>
<evidence type="ECO:0000256" key="16">
    <source>
        <dbReference type="ARBA" id="ARBA00022990"/>
    </source>
</evidence>
<evidence type="ECO:0000256" key="20">
    <source>
        <dbReference type="ARBA" id="ARBA00030033"/>
    </source>
</evidence>
<dbReference type="GO" id="GO:0006915">
    <property type="term" value="P:apoptotic process"/>
    <property type="evidence" value="ECO:0007669"/>
    <property type="project" value="UniProtKB-KW"/>
</dbReference>
<keyword evidence="12" id="KW-0221">Differentiation</keyword>
<keyword evidence="17" id="KW-0143">Chaperone</keyword>
<keyword evidence="18" id="KW-0539">Nucleus</keyword>
<evidence type="ECO:0000256" key="9">
    <source>
        <dbReference type="ARBA" id="ARBA00022553"/>
    </source>
</evidence>
<comment type="function">
    <text evidence="1">Released extracellularly via exosomes, it is a ligand of the natural killer/NK cells receptor NCR3 and stimulates NK cells cytotoxicity. It may thereby trigger NK cells cytotoxicity against neighboring tumor cells and immature myeloid dendritic cells (DC).</text>
</comment>
<dbReference type="PANTHER" id="PTHR15204:SF0">
    <property type="entry name" value="LARGE PROLINE-RICH PROTEIN BAG6"/>
    <property type="match status" value="1"/>
</dbReference>
<feature type="region of interest" description="Disordered" evidence="23">
    <location>
        <begin position="692"/>
        <end position="722"/>
    </location>
</feature>
<dbReference type="PROSITE" id="PS00299">
    <property type="entry name" value="UBIQUITIN_1"/>
    <property type="match status" value="1"/>
</dbReference>
<keyword evidence="16" id="KW-0007">Acetylation</keyword>
<evidence type="ECO:0000256" key="12">
    <source>
        <dbReference type="ARBA" id="ARBA00022782"/>
    </source>
</evidence>
<feature type="region of interest" description="Disordered" evidence="23">
    <location>
        <begin position="788"/>
        <end position="852"/>
    </location>
</feature>
<gene>
    <name evidence="25" type="ORF">OCBIM_22021852mg</name>
</gene>
<evidence type="ECO:0000256" key="1">
    <source>
        <dbReference type="ARBA" id="ARBA00002067"/>
    </source>
</evidence>
<feature type="region of interest" description="Disordered" evidence="23">
    <location>
        <begin position="195"/>
        <end position="246"/>
    </location>
</feature>
<keyword evidence="9" id="KW-0597">Phosphoprotein</keyword>
<dbReference type="InterPro" id="IPR029071">
    <property type="entry name" value="Ubiquitin-like_domsf"/>
</dbReference>
<feature type="compositionally biased region" description="Low complexity" evidence="23">
    <location>
        <begin position="195"/>
        <end position="211"/>
    </location>
</feature>
<keyword evidence="10" id="KW-0053">Apoptosis</keyword>
<feature type="region of interest" description="Disordered" evidence="23">
    <location>
        <begin position="69"/>
        <end position="101"/>
    </location>
</feature>
<evidence type="ECO:0000256" key="19">
    <source>
        <dbReference type="ARBA" id="ARBA00029739"/>
    </source>
</evidence>
<dbReference type="STRING" id="37653.A0A0L8IHN2"/>
<comment type="subunit">
    <text evidence="22">Component of the BAG6/BAT3 complex, also named BAT3 complex, at least composed of BAG6, UBL4A and GET4/TRC35. Interacts with GET4; the interaction is direct and localizes BAG6 in the cytosol. Interacts with UBL4A; the interaction is direct and required for UBL4A protein stability. Interacts with AIFM1. Interacts with HSPA2. Interacts with CTCFL. Interacts with p300/EP300. Interacts (via ubiquitin-like domain) with RNF126; required for BAG6-dependent ubiquitination of proteins mislocalized to the cytosol. Interacts (via ubiquitin-like domain) with SGTA; SGTA competes with RNF126 by binding the same region of BAG6, thereby promoting deubiquitination of BAG6-target proteins and rescuing them from degradation. Interacts with ricin A chain. Interacts with VCP and AMFR; both form the VCP/p97-AMFR/gp78 complex. Interacts with SYVN1. Interacts with USP13; the interaction is direct and may mediate UBL4A deubiquitination. Interacts with ZFAND2B. Interacts with KPNA2. Interacts with UBQLN4.</text>
</comment>
<evidence type="ECO:0000256" key="3">
    <source>
        <dbReference type="ARBA" id="ARBA00004514"/>
    </source>
</evidence>
<feature type="compositionally biased region" description="Low complexity" evidence="23">
    <location>
        <begin position="518"/>
        <end position="547"/>
    </location>
</feature>
<evidence type="ECO:0000256" key="4">
    <source>
        <dbReference type="ARBA" id="ARBA00004550"/>
    </source>
</evidence>
<keyword evidence="13" id="KW-0156">Chromatin regulator</keyword>
<feature type="compositionally biased region" description="Polar residues" evidence="23">
    <location>
        <begin position="218"/>
        <end position="240"/>
    </location>
</feature>
<proteinExistence type="predicted"/>
<evidence type="ECO:0000256" key="7">
    <source>
        <dbReference type="ARBA" id="ARBA00022490"/>
    </source>
</evidence>
<feature type="compositionally biased region" description="Low complexity" evidence="23">
    <location>
        <begin position="375"/>
        <end position="427"/>
    </location>
</feature>
<dbReference type="GO" id="GO:0051787">
    <property type="term" value="F:misfolded protein binding"/>
    <property type="evidence" value="ECO:0007669"/>
    <property type="project" value="TreeGrafter"/>
</dbReference>
<dbReference type="GO" id="GO:0071818">
    <property type="term" value="C:BAT3 complex"/>
    <property type="evidence" value="ECO:0007669"/>
    <property type="project" value="TreeGrafter"/>
</dbReference>
<evidence type="ECO:0000256" key="5">
    <source>
        <dbReference type="ARBA" id="ARBA00021614"/>
    </source>
</evidence>
<dbReference type="GO" id="GO:0005576">
    <property type="term" value="C:extracellular region"/>
    <property type="evidence" value="ECO:0007669"/>
    <property type="project" value="UniProtKB-SubCell"/>
</dbReference>
<feature type="compositionally biased region" description="Low complexity" evidence="23">
    <location>
        <begin position="494"/>
        <end position="504"/>
    </location>
</feature>
<organism evidence="25">
    <name type="scientific">Octopus bimaculoides</name>
    <name type="common">California two-spotted octopus</name>
    <dbReference type="NCBI Taxonomy" id="37653"/>
    <lineage>
        <taxon>Eukaryota</taxon>
        <taxon>Metazoa</taxon>
        <taxon>Spiralia</taxon>
        <taxon>Lophotrochozoa</taxon>
        <taxon>Mollusca</taxon>
        <taxon>Cephalopoda</taxon>
        <taxon>Coleoidea</taxon>
        <taxon>Octopodiformes</taxon>
        <taxon>Octopoda</taxon>
        <taxon>Incirrata</taxon>
        <taxon>Octopodidae</taxon>
        <taxon>Octopus</taxon>
    </lineage>
</organism>
<evidence type="ECO:0000256" key="15">
    <source>
        <dbReference type="ARBA" id="ARBA00022871"/>
    </source>
</evidence>
<dbReference type="GO" id="GO:0006325">
    <property type="term" value="P:chromatin organization"/>
    <property type="evidence" value="ECO:0007669"/>
    <property type="project" value="UniProtKB-KW"/>
</dbReference>
<feature type="region of interest" description="Disordered" evidence="23">
    <location>
        <begin position="1123"/>
        <end position="1177"/>
    </location>
</feature>
<evidence type="ECO:0000259" key="24">
    <source>
        <dbReference type="PROSITE" id="PS50053"/>
    </source>
</evidence>
<sequence>MIDVSVKTLDGQTKSHSVADDTTVRQFKETIASSISIPADTQRLIFQGRVLQDEKLLKDFNVHGKVIHVVQRPPPRPNSTSPIDNGGVNSTTASAPPPPPRDVNSFVVSSFTLPSDILDPNQVQNIVQQAVHNIGELGRNARVSTRASADGSAVDVHINLGQIPVQQMNESQQRINHIRKLLHLVNMALSRLENPSANSNQQSTNNQRNSNEPVPGAPSQSGTAQPSSDDQPSTASNSQGPSPPPVTVVAELMTELQEVQRRLQPFLTQYTTLAQNDASYTSEQTEARQESERIFNGVSECLHYMSHIYHSVSDLTVDFSQSPPRHLHAHTAMPALAGLIPSTLSTGSIPVNGQYRIPGGNIIPNFSAINPGLRSASAASGTAGSHSTSGGSHTSSSSLSSNVTQSTAVPATSTTSSSRTFTSASTTPVPLITLPSTVFSTNSSQTTTAQTSSTPISLGQSFSTSSSSPYLFVEVGPDSLTVNSISAHVVSSDMTSTSTSNTSSMQRTFQVNIGPNLSTSTTTTSSMSNNTTTTAASSSSTNTSSSNCPPGGSTVTSSINVSGTPGIVSTGGTTSTTSSSSSSSSSSNSSSSSSNIGTGVGRPTVVLPGNVPNIQGLLGGQHPARTIDPYLPCVSRHFLSSQAQNDATTANVVAAAAANVAAAASQQSSNQGTDTALGDVVAAVMAGLLGTNDSSSANNTNTPSENTQTQGGNAANQRPVATPVSISQISQAIGGMASPVFAMVSRNLARSQPTSTTTTTTISSTEAPLEPTTFVQALRNFFQGSARSTASGGLQTTTVNNSSNAASATNTTTTTSTRSTATASTSSNNAATTQSQSSSTSSSGTTSQTTSGTQVIPDEAIIQLIQGIINNLMQAATGQQNVGTIWDFFSTIGEEMDIEHFEGLTNDIFQCISRHLTISDLMTVLLGNSEPLNRLRTPLKELFLHQILNDAEPTEANIQNAVLQLLTEMRAEIKAIVSISEVQPNIDAEATLDNFLKHQYTKIIKLTIESEDNNEFGQSLYNWFKTFLSELIVLGRFCLVEGHPAFQRVVHDRLQHLTNGINVMMQQSLITMATLQLNGFHPQQTESDIQHYIAWKDSASAANKESAKPNPPEVTAAAAVPEVAESEAASPMEVDSETSATSQVTNNNSKPDTTTKNKESKPKLVNGVNSEETSATTTTAATVPLTLAVEQTNAAAPTTTSNGDDWCSVVPAEWVPIIRQDIQHQRRQNPQTPFSDAYLSGMPAKRRKMNPGKATNLSEVSEFVPDSLKKAVASAGVEPLSSLENLSNEAARDSILHSAFEDQMCNNVLQRIHLDSDYNPEMFPNIEEYFKKQRKSK</sequence>
<evidence type="ECO:0000256" key="23">
    <source>
        <dbReference type="SAM" id="MobiDB-lite"/>
    </source>
</evidence>
<feature type="region of interest" description="Disordered" evidence="23">
    <location>
        <begin position="374"/>
        <end position="427"/>
    </location>
</feature>
<evidence type="ECO:0000313" key="25">
    <source>
        <dbReference type="EMBL" id="KOG00963.1"/>
    </source>
</evidence>
<dbReference type="SMART" id="SM00213">
    <property type="entry name" value="UBQ"/>
    <property type="match status" value="1"/>
</dbReference>
<feature type="compositionally biased region" description="Low complexity" evidence="23">
    <location>
        <begin position="692"/>
        <end position="707"/>
    </location>
</feature>
<dbReference type="InterPro" id="IPR019954">
    <property type="entry name" value="Ubiquitin_CS"/>
</dbReference>
<keyword evidence="7" id="KW-0963">Cytoplasm</keyword>
<dbReference type="KEGG" id="obi:106874408"/>
<feature type="compositionally biased region" description="Low complexity" evidence="23">
    <location>
        <begin position="562"/>
        <end position="597"/>
    </location>
</feature>
<evidence type="ECO:0000256" key="14">
    <source>
        <dbReference type="ARBA" id="ARBA00022859"/>
    </source>
</evidence>
<dbReference type="GO" id="GO:0031593">
    <property type="term" value="F:polyubiquitin modification-dependent protein binding"/>
    <property type="evidence" value="ECO:0007669"/>
    <property type="project" value="TreeGrafter"/>
</dbReference>
<dbReference type="GO" id="GO:0036503">
    <property type="term" value="P:ERAD pathway"/>
    <property type="evidence" value="ECO:0007669"/>
    <property type="project" value="TreeGrafter"/>
</dbReference>
<dbReference type="OMA" id="NRITVAM"/>
<evidence type="ECO:0000256" key="18">
    <source>
        <dbReference type="ARBA" id="ARBA00023242"/>
    </source>
</evidence>
<comment type="function">
    <text evidence="21">Involved in DNA damage-induced apoptosis: following DNA damage, accumulates in the nucleus and forms a complex with p300/EP300, enhancing p300/EP300-mediated p53/TP53 acetylation leading to increase p53/TP53 transcriptional activity. When nuclear, may also act as a component of some chromatin regulator complex that regulates histone 3 'Lys-4' dimethylation (H3K4me2).</text>
</comment>
<dbReference type="OrthoDB" id="1885901at2759"/>
<feature type="domain" description="Ubiquitin-like" evidence="24">
    <location>
        <begin position="2"/>
        <end position="62"/>
    </location>
</feature>
<evidence type="ECO:0000256" key="8">
    <source>
        <dbReference type="ARBA" id="ARBA00022525"/>
    </source>
</evidence>
<dbReference type="InterPro" id="IPR021925">
    <property type="entry name" value="BAG6"/>
</dbReference>